<dbReference type="InterPro" id="IPR039426">
    <property type="entry name" value="TonB-dep_rcpt-like"/>
</dbReference>
<feature type="domain" description="Secretin/TonB short N-terminal" evidence="16">
    <location>
        <begin position="54"/>
        <end position="105"/>
    </location>
</feature>
<evidence type="ECO:0000256" key="15">
    <source>
        <dbReference type="RuleBase" id="RU003357"/>
    </source>
</evidence>
<reference evidence="17 18" key="1">
    <citation type="submission" date="2019-03" db="EMBL/GenBank/DDBJ databases">
        <title>The genome sequence of Nitrosococcus wardiae strain D1FHST reveals the archetypal metabolic capacity of ammonia-oxidizing Gammaproteobacteria.</title>
        <authorList>
            <person name="Wang L."/>
            <person name="Lim C.K."/>
            <person name="Hanson T.E."/>
            <person name="Dang H."/>
            <person name="Klotz M.G."/>
        </authorList>
    </citation>
    <scope>NUCLEOTIDE SEQUENCE [LARGE SCALE GENOMIC DNA]</scope>
    <source>
        <strain evidence="17 18">D1FHS</strain>
    </source>
</reference>
<dbReference type="FunFam" id="2.170.130.10:FF:000001">
    <property type="entry name" value="Catecholate siderophore TonB-dependent receptor"/>
    <property type="match status" value="1"/>
</dbReference>
<dbReference type="SUPFAM" id="SSF56935">
    <property type="entry name" value="Porins"/>
    <property type="match status" value="1"/>
</dbReference>
<dbReference type="GO" id="GO:0015344">
    <property type="term" value="F:siderophore uptake transmembrane transporter activity"/>
    <property type="evidence" value="ECO:0007669"/>
    <property type="project" value="TreeGrafter"/>
</dbReference>
<keyword evidence="7" id="KW-0732">Signal</keyword>
<dbReference type="AlphaFoldDB" id="A0A4P7BYG7"/>
<keyword evidence="6 14" id="KW-0812">Transmembrane</keyword>
<dbReference type="FunFam" id="2.40.170.20:FF:000005">
    <property type="entry name" value="TonB-dependent siderophore receptor"/>
    <property type="match status" value="1"/>
</dbReference>
<evidence type="ECO:0000256" key="7">
    <source>
        <dbReference type="ARBA" id="ARBA00022729"/>
    </source>
</evidence>
<evidence type="ECO:0000256" key="5">
    <source>
        <dbReference type="ARBA" id="ARBA00022496"/>
    </source>
</evidence>
<dbReference type="Gene3D" id="2.170.130.10">
    <property type="entry name" value="TonB-dependent receptor, plug domain"/>
    <property type="match status" value="1"/>
</dbReference>
<gene>
    <name evidence="17" type="ORF">E3U44_12405</name>
</gene>
<evidence type="ECO:0000256" key="12">
    <source>
        <dbReference type="ARBA" id="ARBA00023170"/>
    </source>
</evidence>
<dbReference type="NCBIfam" id="TIGR01783">
    <property type="entry name" value="TonB-siderophor"/>
    <property type="match status" value="1"/>
</dbReference>
<evidence type="ECO:0000256" key="14">
    <source>
        <dbReference type="PROSITE-ProRule" id="PRU01360"/>
    </source>
</evidence>
<dbReference type="InterPro" id="IPR012910">
    <property type="entry name" value="Plug_dom"/>
</dbReference>
<evidence type="ECO:0000256" key="4">
    <source>
        <dbReference type="ARBA" id="ARBA00022452"/>
    </source>
</evidence>
<dbReference type="PANTHER" id="PTHR32552">
    <property type="entry name" value="FERRICHROME IRON RECEPTOR-RELATED"/>
    <property type="match status" value="1"/>
</dbReference>
<organism evidence="17 18">
    <name type="scientific">Nitrosococcus wardiae</name>
    <dbReference type="NCBI Taxonomy" id="1814290"/>
    <lineage>
        <taxon>Bacteria</taxon>
        <taxon>Pseudomonadati</taxon>
        <taxon>Pseudomonadota</taxon>
        <taxon>Gammaproteobacteria</taxon>
        <taxon>Chromatiales</taxon>
        <taxon>Chromatiaceae</taxon>
        <taxon>Nitrosococcus</taxon>
    </lineage>
</organism>
<keyword evidence="5" id="KW-0410">Iron transport</keyword>
<evidence type="ECO:0000313" key="17">
    <source>
        <dbReference type="EMBL" id="QBQ55223.1"/>
    </source>
</evidence>
<dbReference type="Proteomes" id="UP000294325">
    <property type="component" value="Chromosome"/>
</dbReference>
<dbReference type="GO" id="GO:0038023">
    <property type="term" value="F:signaling receptor activity"/>
    <property type="evidence" value="ECO:0007669"/>
    <property type="project" value="InterPro"/>
</dbReference>
<keyword evidence="8" id="KW-0408">Iron</keyword>
<dbReference type="KEGG" id="nwr:E3U44_12405"/>
<accession>A0A4P7BYG7</accession>
<dbReference type="GO" id="GO:0009279">
    <property type="term" value="C:cell outer membrane"/>
    <property type="evidence" value="ECO:0007669"/>
    <property type="project" value="UniProtKB-SubCell"/>
</dbReference>
<keyword evidence="9" id="KW-0406">Ion transport</keyword>
<name>A0A4P7BYG7_9GAMM</name>
<evidence type="ECO:0000256" key="10">
    <source>
        <dbReference type="ARBA" id="ARBA00023077"/>
    </source>
</evidence>
<protein>
    <submittedName>
        <fullName evidence="17">TonB-dependent siderophore receptor</fullName>
    </submittedName>
</protein>
<comment type="subcellular location">
    <subcellularLocation>
        <location evidence="1 14">Cell outer membrane</location>
        <topology evidence="1 14">Multi-pass membrane protein</topology>
    </subcellularLocation>
</comment>
<keyword evidence="10 15" id="KW-0798">TonB box</keyword>
<evidence type="ECO:0000256" key="2">
    <source>
        <dbReference type="ARBA" id="ARBA00009810"/>
    </source>
</evidence>
<dbReference type="InterPro" id="IPR010105">
    <property type="entry name" value="TonB_sidphr_rcpt"/>
</dbReference>
<comment type="similarity">
    <text evidence="2 14 15">Belongs to the TonB-dependent receptor family.</text>
</comment>
<dbReference type="Pfam" id="PF07660">
    <property type="entry name" value="STN"/>
    <property type="match status" value="1"/>
</dbReference>
<dbReference type="GO" id="GO:0015891">
    <property type="term" value="P:siderophore transport"/>
    <property type="evidence" value="ECO:0007669"/>
    <property type="project" value="InterPro"/>
</dbReference>
<keyword evidence="4 14" id="KW-1134">Transmembrane beta strand</keyword>
<dbReference type="InterPro" id="IPR037066">
    <property type="entry name" value="Plug_dom_sf"/>
</dbReference>
<evidence type="ECO:0000256" key="9">
    <source>
        <dbReference type="ARBA" id="ARBA00023065"/>
    </source>
</evidence>
<keyword evidence="18" id="KW-1185">Reference proteome</keyword>
<dbReference type="Pfam" id="PF00593">
    <property type="entry name" value="TonB_dep_Rec_b-barrel"/>
    <property type="match status" value="1"/>
</dbReference>
<evidence type="ECO:0000256" key="13">
    <source>
        <dbReference type="ARBA" id="ARBA00023237"/>
    </source>
</evidence>
<evidence type="ECO:0000256" key="11">
    <source>
        <dbReference type="ARBA" id="ARBA00023136"/>
    </source>
</evidence>
<evidence type="ECO:0000256" key="1">
    <source>
        <dbReference type="ARBA" id="ARBA00004571"/>
    </source>
</evidence>
<dbReference type="InterPro" id="IPR036942">
    <property type="entry name" value="Beta-barrel_TonB_sf"/>
</dbReference>
<evidence type="ECO:0000256" key="8">
    <source>
        <dbReference type="ARBA" id="ARBA00023004"/>
    </source>
</evidence>
<dbReference type="EMBL" id="CP038033">
    <property type="protein sequence ID" value="QBQ55223.1"/>
    <property type="molecule type" value="Genomic_DNA"/>
</dbReference>
<evidence type="ECO:0000313" key="18">
    <source>
        <dbReference type="Proteomes" id="UP000294325"/>
    </source>
</evidence>
<evidence type="ECO:0000256" key="3">
    <source>
        <dbReference type="ARBA" id="ARBA00022448"/>
    </source>
</evidence>
<evidence type="ECO:0000259" key="16">
    <source>
        <dbReference type="SMART" id="SM00965"/>
    </source>
</evidence>
<keyword evidence="13 14" id="KW-0998">Cell outer membrane</keyword>
<evidence type="ECO:0000256" key="6">
    <source>
        <dbReference type="ARBA" id="ARBA00022692"/>
    </source>
</evidence>
<dbReference type="Gene3D" id="2.40.170.20">
    <property type="entry name" value="TonB-dependent receptor, beta-barrel domain"/>
    <property type="match status" value="1"/>
</dbReference>
<dbReference type="OrthoDB" id="5987490at2"/>
<dbReference type="PROSITE" id="PS52016">
    <property type="entry name" value="TONB_DEPENDENT_REC_3"/>
    <property type="match status" value="1"/>
</dbReference>
<dbReference type="CDD" id="cd01347">
    <property type="entry name" value="ligand_gated_channel"/>
    <property type="match status" value="1"/>
</dbReference>
<dbReference type="InterPro" id="IPR000531">
    <property type="entry name" value="Beta-barrel_TonB"/>
</dbReference>
<keyword evidence="12 17" id="KW-0675">Receptor</keyword>
<dbReference type="Gene3D" id="3.55.50.30">
    <property type="match status" value="1"/>
</dbReference>
<dbReference type="InterPro" id="IPR011662">
    <property type="entry name" value="Secretin/TonB_short_N"/>
</dbReference>
<dbReference type="SMART" id="SM00965">
    <property type="entry name" value="STN"/>
    <property type="match status" value="1"/>
</dbReference>
<proteinExistence type="inferred from homology"/>
<dbReference type="PANTHER" id="PTHR32552:SF68">
    <property type="entry name" value="FERRICHROME OUTER MEMBRANE TRANSPORTER_PHAGE RECEPTOR"/>
    <property type="match status" value="1"/>
</dbReference>
<dbReference type="RefSeq" id="WP_134358488.1">
    <property type="nucleotide sequence ID" value="NZ_CP038033.1"/>
</dbReference>
<dbReference type="Pfam" id="PF07715">
    <property type="entry name" value="Plug"/>
    <property type="match status" value="1"/>
</dbReference>
<keyword evidence="11 14" id="KW-0472">Membrane</keyword>
<sequence length="792" mass="87196">MRKRLGIPVVYLGLLFIINLTLFRPAAADTAVTLDIPAQPLDQAVTALANQTQLTIGGDTGLLRGHQAPALRGSYTPEAALGALLSGTGITYRFTGAKTVILEQAVTLEEEAMMLGPVEIEGAAESAFGPVEGYRAARSATGTKTDTPLIEIPQSVSVITQERLQDQRADSLDEALRYTPGVQGETFGFNPRATSLKIRGFDSISTGLFQDGLQLRTPTTSGEAFNPEPYGAERIEVLRGPASVLYGQSSPGGIINIVTKRPPQEPLRELQFLAGNFDRYEGRFDFGDSIDEGGVFSYRLTGLVRDSNTQVDFIENDRRFIAPAFTWRPTENTSLTFLSHYQEDELGDFQFLPSQGTVLPNPHGSLPASRFTGEPDFDNLERTVYSVGYLLEHHVGEAWTFRQNLRYSHSDLDRAVVFSAGLRDDLRTLDRFAFGNDKDLGVFALDNQAQVNFSTGPVEHTLLVGLDYQHFDVRNLTPFGSAPAIDIFDPVYGAPVPPPPIISNMDTNLDQIGVYFQDQLKLYDKWVLSLGGRHDWANTGRMNNLTGVDTEQDDTEFTGRVGLVYLSDMGLAPYFSYSESFLPIADVNLAGQPFAPETARQYEIGVKYQPPGWNSFVTVAAFDLERQNVRTPDPNNPLNQVQTGEVRSRGVELDGVASFTFGLDLIASYTYLDAEITKSNVPGEEGERPTQVPEHQGSVWAKYTVQKGLLRGLGLGGGVRYTGASFANTPNTFESPDFTMVDATISYDWRQFRFALNASNLFNEEAFVCFSGGNFCSFGPQRTVVGTIRYRW</sequence>
<keyword evidence="3 14" id="KW-0813">Transport</keyword>